<accession>A0A1L9TB89</accession>
<evidence type="ECO:0000313" key="1">
    <source>
        <dbReference type="EMBL" id="OJJ56671.1"/>
    </source>
</evidence>
<dbReference type="Proteomes" id="UP000184356">
    <property type="component" value="Unassembled WGS sequence"/>
</dbReference>
<name>A0A1L9TB89_9EURO</name>
<protein>
    <submittedName>
        <fullName evidence="1">Uncharacterized protein</fullName>
    </submittedName>
</protein>
<dbReference type="EMBL" id="KV878590">
    <property type="protein sequence ID" value="OJJ56671.1"/>
    <property type="molecule type" value="Genomic_DNA"/>
</dbReference>
<gene>
    <name evidence="1" type="ORF">ASPSYDRAFT_1151729</name>
</gene>
<dbReference type="VEuPathDB" id="FungiDB:ASPSYDRAFT_1151729"/>
<dbReference type="GeneID" id="63756062"/>
<evidence type="ECO:0000313" key="2">
    <source>
        <dbReference type="Proteomes" id="UP000184356"/>
    </source>
</evidence>
<keyword evidence="2" id="KW-1185">Reference proteome</keyword>
<proteinExistence type="predicted"/>
<dbReference type="AlphaFoldDB" id="A0A1L9TB89"/>
<dbReference type="RefSeq" id="XP_040700477.1">
    <property type="nucleotide sequence ID" value="XM_040839989.1"/>
</dbReference>
<organism evidence="1 2">
    <name type="scientific">Aspergillus sydowii CBS 593.65</name>
    <dbReference type="NCBI Taxonomy" id="1036612"/>
    <lineage>
        <taxon>Eukaryota</taxon>
        <taxon>Fungi</taxon>
        <taxon>Dikarya</taxon>
        <taxon>Ascomycota</taxon>
        <taxon>Pezizomycotina</taxon>
        <taxon>Eurotiomycetes</taxon>
        <taxon>Eurotiomycetidae</taxon>
        <taxon>Eurotiales</taxon>
        <taxon>Aspergillaceae</taxon>
        <taxon>Aspergillus</taxon>
        <taxon>Aspergillus subgen. Nidulantes</taxon>
    </lineage>
</organism>
<sequence length="79" mass="8907">MPVNPDGRCWNPKLYTVHECLRSKLIESTTMLMQNTCSLFHLIESIYWLQCATPSGNSRPSSRLSPRQTLVATISLVSP</sequence>
<reference evidence="2" key="1">
    <citation type="journal article" date="2017" name="Genome Biol.">
        <title>Comparative genomics reveals high biological diversity and specific adaptations in the industrially and medically important fungal genus Aspergillus.</title>
        <authorList>
            <person name="de Vries R.P."/>
            <person name="Riley R."/>
            <person name="Wiebenga A."/>
            <person name="Aguilar-Osorio G."/>
            <person name="Amillis S."/>
            <person name="Uchima C.A."/>
            <person name="Anderluh G."/>
            <person name="Asadollahi M."/>
            <person name="Askin M."/>
            <person name="Barry K."/>
            <person name="Battaglia E."/>
            <person name="Bayram O."/>
            <person name="Benocci T."/>
            <person name="Braus-Stromeyer S.A."/>
            <person name="Caldana C."/>
            <person name="Canovas D."/>
            <person name="Cerqueira G.C."/>
            <person name="Chen F."/>
            <person name="Chen W."/>
            <person name="Choi C."/>
            <person name="Clum A."/>
            <person name="Dos Santos R.A."/>
            <person name="Damasio A.R."/>
            <person name="Diallinas G."/>
            <person name="Emri T."/>
            <person name="Fekete E."/>
            <person name="Flipphi M."/>
            <person name="Freyberg S."/>
            <person name="Gallo A."/>
            <person name="Gournas C."/>
            <person name="Habgood R."/>
            <person name="Hainaut M."/>
            <person name="Harispe M.L."/>
            <person name="Henrissat B."/>
            <person name="Hilden K.S."/>
            <person name="Hope R."/>
            <person name="Hossain A."/>
            <person name="Karabika E."/>
            <person name="Karaffa L."/>
            <person name="Karanyi Z."/>
            <person name="Krasevec N."/>
            <person name="Kuo A."/>
            <person name="Kusch H."/>
            <person name="LaButti K."/>
            <person name="Lagendijk E.L."/>
            <person name="Lapidus A."/>
            <person name="Levasseur A."/>
            <person name="Lindquist E."/>
            <person name="Lipzen A."/>
            <person name="Logrieco A.F."/>
            <person name="MacCabe A."/>
            <person name="Maekelae M.R."/>
            <person name="Malavazi I."/>
            <person name="Melin P."/>
            <person name="Meyer V."/>
            <person name="Mielnichuk N."/>
            <person name="Miskei M."/>
            <person name="Molnar A.P."/>
            <person name="Mule G."/>
            <person name="Ngan C.Y."/>
            <person name="Orejas M."/>
            <person name="Orosz E."/>
            <person name="Ouedraogo J.P."/>
            <person name="Overkamp K.M."/>
            <person name="Park H.-S."/>
            <person name="Perrone G."/>
            <person name="Piumi F."/>
            <person name="Punt P.J."/>
            <person name="Ram A.F."/>
            <person name="Ramon A."/>
            <person name="Rauscher S."/>
            <person name="Record E."/>
            <person name="Riano-Pachon D.M."/>
            <person name="Robert V."/>
            <person name="Roehrig J."/>
            <person name="Ruller R."/>
            <person name="Salamov A."/>
            <person name="Salih N.S."/>
            <person name="Samson R.A."/>
            <person name="Sandor E."/>
            <person name="Sanguinetti M."/>
            <person name="Schuetze T."/>
            <person name="Sepcic K."/>
            <person name="Shelest E."/>
            <person name="Sherlock G."/>
            <person name="Sophianopoulou V."/>
            <person name="Squina F.M."/>
            <person name="Sun H."/>
            <person name="Susca A."/>
            <person name="Todd R.B."/>
            <person name="Tsang A."/>
            <person name="Unkles S.E."/>
            <person name="van de Wiele N."/>
            <person name="van Rossen-Uffink D."/>
            <person name="Oliveira J.V."/>
            <person name="Vesth T.C."/>
            <person name="Visser J."/>
            <person name="Yu J.-H."/>
            <person name="Zhou M."/>
            <person name="Andersen M.R."/>
            <person name="Archer D.B."/>
            <person name="Baker S.E."/>
            <person name="Benoit I."/>
            <person name="Brakhage A.A."/>
            <person name="Braus G.H."/>
            <person name="Fischer R."/>
            <person name="Frisvad J.C."/>
            <person name="Goldman G.H."/>
            <person name="Houbraken J."/>
            <person name="Oakley B."/>
            <person name="Pocsi I."/>
            <person name="Scazzocchio C."/>
            <person name="Seiboth B."/>
            <person name="vanKuyk P.A."/>
            <person name="Wortman J."/>
            <person name="Dyer P.S."/>
            <person name="Grigoriev I.V."/>
        </authorList>
    </citation>
    <scope>NUCLEOTIDE SEQUENCE [LARGE SCALE GENOMIC DNA]</scope>
    <source>
        <strain evidence="2">CBS 593.65</strain>
    </source>
</reference>